<dbReference type="PANTHER" id="PTHR43283">
    <property type="entry name" value="BETA-LACTAMASE-RELATED"/>
    <property type="match status" value="1"/>
</dbReference>
<dbReference type="PANTHER" id="PTHR43283:SF11">
    <property type="entry name" value="BETA-LACTAMASE-RELATED DOMAIN-CONTAINING PROTEIN"/>
    <property type="match status" value="1"/>
</dbReference>
<accession>A0A7Y9LVR5</accession>
<dbReference type="InterPro" id="IPR001466">
    <property type="entry name" value="Beta-lactam-related"/>
</dbReference>
<dbReference type="SUPFAM" id="SSF56601">
    <property type="entry name" value="beta-lactamase/transpeptidase-like"/>
    <property type="match status" value="1"/>
</dbReference>
<dbReference type="InterPro" id="IPR012338">
    <property type="entry name" value="Beta-lactam/transpept-like"/>
</dbReference>
<dbReference type="RefSeq" id="WP_179390076.1">
    <property type="nucleotide sequence ID" value="NZ_JACBYQ010000002.1"/>
</dbReference>
<dbReference type="GO" id="GO:0016787">
    <property type="term" value="F:hydrolase activity"/>
    <property type="evidence" value="ECO:0007669"/>
    <property type="project" value="UniProtKB-KW"/>
</dbReference>
<name>A0A7Y9LVR5_9MICC</name>
<evidence type="ECO:0000259" key="2">
    <source>
        <dbReference type="Pfam" id="PF00144"/>
    </source>
</evidence>
<dbReference type="Proteomes" id="UP000521748">
    <property type="component" value="Unassembled WGS sequence"/>
</dbReference>
<evidence type="ECO:0000256" key="1">
    <source>
        <dbReference type="ARBA" id="ARBA00022801"/>
    </source>
</evidence>
<dbReference type="Gene3D" id="3.40.710.10">
    <property type="entry name" value="DD-peptidase/beta-lactamase superfamily"/>
    <property type="match status" value="1"/>
</dbReference>
<dbReference type="AlphaFoldDB" id="A0A7Y9LVR5"/>
<dbReference type="InterPro" id="IPR050789">
    <property type="entry name" value="Diverse_Enzym_Activities"/>
</dbReference>
<gene>
    <name evidence="3" type="ORF">FHU41_002670</name>
</gene>
<dbReference type="Pfam" id="PF00144">
    <property type="entry name" value="Beta-lactamase"/>
    <property type="match status" value="1"/>
</dbReference>
<evidence type="ECO:0000313" key="3">
    <source>
        <dbReference type="EMBL" id="NYE96420.1"/>
    </source>
</evidence>
<keyword evidence="4" id="KW-1185">Reference proteome</keyword>
<protein>
    <submittedName>
        <fullName evidence="3">CubicO group peptidase (Beta-lactamase class C family)</fullName>
    </submittedName>
</protein>
<feature type="domain" description="Beta-lactamase-related" evidence="2">
    <location>
        <begin position="10"/>
        <end position="355"/>
    </location>
</feature>
<comment type="caution">
    <text evidence="3">The sequence shown here is derived from an EMBL/GenBank/DDBJ whole genome shotgun (WGS) entry which is preliminary data.</text>
</comment>
<organism evidence="3 4">
    <name type="scientific">Psychromicrobium silvestre</name>
    <dbReference type="NCBI Taxonomy" id="1645614"/>
    <lineage>
        <taxon>Bacteria</taxon>
        <taxon>Bacillati</taxon>
        <taxon>Actinomycetota</taxon>
        <taxon>Actinomycetes</taxon>
        <taxon>Micrococcales</taxon>
        <taxon>Micrococcaceae</taxon>
        <taxon>Psychromicrobium</taxon>
    </lineage>
</organism>
<sequence length="377" mass="40207">MTSKLRNTLEDLIRRAVAEGVTPSAVCAVASGGERLEPIAVGDAVRFGENGQELPEAERVRAEAGTSYDLASVTKIFTTITALSLVDDGTLKLDQPIGSQLPQYRIGAKSQVTLRHLLTHTSGLPGSWTGWLRALERAEGFERERLLKDLLATELEAAPGSRFEYSCVGFNTVMALAETATGRPWAKLVQERLLDRLPTTELTGAPEIERCAATEFQPELGRGMVRGIVHDEAAWSLGSGQAGGLSGNGLCGNAGMFGTAAALLELGEALRTALPGILSPGLAAEMWRSQLPEGLAEKSGIDFGHSLGLRIGQSSWVGDHSEARGHNGFTGTSLLVDQQAGISVVLLSNRVHPRRELSDVQAFRRSISDAVYQELAV</sequence>
<keyword evidence="1" id="KW-0378">Hydrolase</keyword>
<evidence type="ECO:0000313" key="4">
    <source>
        <dbReference type="Proteomes" id="UP000521748"/>
    </source>
</evidence>
<proteinExistence type="predicted"/>
<reference evidence="3 4" key="1">
    <citation type="submission" date="2020-07" db="EMBL/GenBank/DDBJ databases">
        <title>Sequencing the genomes of 1000 actinobacteria strains.</title>
        <authorList>
            <person name="Klenk H.-P."/>
        </authorList>
    </citation>
    <scope>NUCLEOTIDE SEQUENCE [LARGE SCALE GENOMIC DNA]</scope>
    <source>
        <strain evidence="3 4">DSM 102047</strain>
    </source>
</reference>
<dbReference type="EMBL" id="JACBYQ010000002">
    <property type="protein sequence ID" value="NYE96420.1"/>
    <property type="molecule type" value="Genomic_DNA"/>
</dbReference>